<dbReference type="GO" id="GO:0052906">
    <property type="term" value="F:tRNA (guanine(37)-N1)-methyltransferase activity"/>
    <property type="evidence" value="ECO:0007669"/>
    <property type="project" value="UniProtKB-UniRule"/>
</dbReference>
<comment type="catalytic activity">
    <reaction evidence="14 15 17">
        <text>guanosine(37) in tRNA + S-adenosyl-L-methionine = N(1)-methylguanosine(37) in tRNA + S-adenosyl-L-homocysteine + H(+)</text>
        <dbReference type="Rhea" id="RHEA:36899"/>
        <dbReference type="Rhea" id="RHEA-COMP:10145"/>
        <dbReference type="Rhea" id="RHEA-COMP:10147"/>
        <dbReference type="ChEBI" id="CHEBI:15378"/>
        <dbReference type="ChEBI" id="CHEBI:57856"/>
        <dbReference type="ChEBI" id="CHEBI:59789"/>
        <dbReference type="ChEBI" id="CHEBI:73542"/>
        <dbReference type="ChEBI" id="CHEBI:74269"/>
        <dbReference type="EC" id="2.1.1.228"/>
    </reaction>
</comment>
<keyword evidence="11 15" id="KW-0819">tRNA processing</keyword>
<keyword evidence="20" id="KW-1185">Reference proteome</keyword>
<dbReference type="RefSeq" id="WP_004573096.1">
    <property type="nucleotide sequence ID" value="NZ_AFGF01000030.1"/>
</dbReference>
<dbReference type="CDD" id="cd18080">
    <property type="entry name" value="TrmD-like"/>
    <property type="match status" value="1"/>
</dbReference>
<dbReference type="Proteomes" id="UP000003240">
    <property type="component" value="Unassembled WGS sequence"/>
</dbReference>
<dbReference type="EMBL" id="AFGF01000030">
    <property type="protein sequence ID" value="EGO65167.1"/>
    <property type="molecule type" value="Genomic_DNA"/>
</dbReference>
<dbReference type="STRING" id="1009370.ALO_04366"/>
<keyword evidence="10 15" id="KW-0949">S-adenosyl-L-methionine</keyword>
<comment type="subunit">
    <text evidence="4 15 17">Homodimer.</text>
</comment>
<evidence type="ECO:0000256" key="1">
    <source>
        <dbReference type="ARBA" id="ARBA00002634"/>
    </source>
</evidence>
<dbReference type="PANTHER" id="PTHR46417">
    <property type="entry name" value="TRNA (GUANINE-N(1)-)-METHYLTRANSFERASE"/>
    <property type="match status" value="1"/>
</dbReference>
<proteinExistence type="inferred from homology"/>
<comment type="subcellular location">
    <subcellularLocation>
        <location evidence="2 15 17">Cytoplasm</location>
    </subcellularLocation>
</comment>
<evidence type="ECO:0000259" key="18">
    <source>
        <dbReference type="Pfam" id="PF01746"/>
    </source>
</evidence>
<keyword evidence="7 15" id="KW-0963">Cytoplasm</keyword>
<dbReference type="OrthoDB" id="9807416at2"/>
<comment type="caution">
    <text evidence="19">The sequence shown here is derived from an EMBL/GenBank/DDBJ whole genome shotgun (WGS) entry which is preliminary data.</text>
</comment>
<accession>F7NFP4</accession>
<evidence type="ECO:0000256" key="17">
    <source>
        <dbReference type="RuleBase" id="RU003464"/>
    </source>
</evidence>
<organism evidence="19 20">
    <name type="scientific">Acetonema longum DSM 6540</name>
    <dbReference type="NCBI Taxonomy" id="1009370"/>
    <lineage>
        <taxon>Bacteria</taxon>
        <taxon>Bacillati</taxon>
        <taxon>Bacillota</taxon>
        <taxon>Negativicutes</taxon>
        <taxon>Acetonemataceae</taxon>
        <taxon>Acetonema</taxon>
    </lineage>
</organism>
<dbReference type="InterPro" id="IPR029026">
    <property type="entry name" value="tRNA_m1G_MTases_N"/>
</dbReference>
<keyword evidence="8 15" id="KW-0489">Methyltransferase</keyword>
<evidence type="ECO:0000313" key="20">
    <source>
        <dbReference type="Proteomes" id="UP000003240"/>
    </source>
</evidence>
<protein>
    <recommendedName>
        <fullName evidence="6 15">tRNA (guanine-N(1)-)-methyltransferase</fullName>
        <ecNumber evidence="5 15">2.1.1.228</ecNumber>
    </recommendedName>
    <alternativeName>
        <fullName evidence="12 15">M1G-methyltransferase</fullName>
    </alternativeName>
    <alternativeName>
        <fullName evidence="13 15">tRNA [GM37] methyltransferase</fullName>
    </alternativeName>
</protein>
<reference evidence="19 20" key="1">
    <citation type="journal article" date="2011" name="EMBO J.">
        <title>Structural diversity of bacterial flagellar motors.</title>
        <authorList>
            <person name="Chen S."/>
            <person name="Beeby M."/>
            <person name="Murphy G.E."/>
            <person name="Leadbetter J.R."/>
            <person name="Hendrixson D.R."/>
            <person name="Briegel A."/>
            <person name="Li Z."/>
            <person name="Shi J."/>
            <person name="Tocheva E.I."/>
            <person name="Muller A."/>
            <person name="Dobro M.J."/>
            <person name="Jensen G.J."/>
        </authorList>
    </citation>
    <scope>NUCLEOTIDE SEQUENCE [LARGE SCALE GENOMIC DNA]</scope>
    <source>
        <strain evidence="19 20">DSM 6540</strain>
    </source>
</reference>
<keyword evidence="9 15" id="KW-0808">Transferase</keyword>
<evidence type="ECO:0000256" key="13">
    <source>
        <dbReference type="ARBA" id="ARBA00033392"/>
    </source>
</evidence>
<dbReference type="InterPro" id="IPR016009">
    <property type="entry name" value="tRNA_MeTrfase_TRMD/TRM10"/>
</dbReference>
<dbReference type="eggNOG" id="COG0336">
    <property type="taxonomic scope" value="Bacteria"/>
</dbReference>
<name>F7NFP4_9FIRM</name>
<dbReference type="NCBIfam" id="NF000648">
    <property type="entry name" value="PRK00026.1"/>
    <property type="match status" value="1"/>
</dbReference>
<feature type="binding site" evidence="15 16">
    <location>
        <begin position="134"/>
        <end position="139"/>
    </location>
    <ligand>
        <name>S-adenosyl-L-methionine</name>
        <dbReference type="ChEBI" id="CHEBI:59789"/>
    </ligand>
</feature>
<evidence type="ECO:0000313" key="19">
    <source>
        <dbReference type="EMBL" id="EGO65167.1"/>
    </source>
</evidence>
<dbReference type="Pfam" id="PF01746">
    <property type="entry name" value="tRNA_m1G_MT"/>
    <property type="match status" value="1"/>
</dbReference>
<dbReference type="PANTHER" id="PTHR46417:SF1">
    <property type="entry name" value="TRNA (GUANINE-N(1)-)-METHYLTRANSFERASE"/>
    <property type="match status" value="1"/>
</dbReference>
<evidence type="ECO:0000256" key="2">
    <source>
        <dbReference type="ARBA" id="ARBA00004496"/>
    </source>
</evidence>
<evidence type="ECO:0000256" key="11">
    <source>
        <dbReference type="ARBA" id="ARBA00022694"/>
    </source>
</evidence>
<evidence type="ECO:0000256" key="12">
    <source>
        <dbReference type="ARBA" id="ARBA00029736"/>
    </source>
</evidence>
<dbReference type="FunFam" id="3.40.1280.10:FF:000001">
    <property type="entry name" value="tRNA (guanine-N(1)-)-methyltransferase"/>
    <property type="match status" value="1"/>
</dbReference>
<dbReference type="SUPFAM" id="SSF75217">
    <property type="entry name" value="alpha/beta knot"/>
    <property type="match status" value="1"/>
</dbReference>
<dbReference type="InterPro" id="IPR029028">
    <property type="entry name" value="Alpha/beta_knot_MTases"/>
</dbReference>
<gene>
    <name evidence="15" type="primary">trmD</name>
    <name evidence="19" type="ORF">ALO_04366</name>
</gene>
<dbReference type="FunFam" id="1.10.1270.20:FF:000001">
    <property type="entry name" value="tRNA (guanine-N(1)-)-methyltransferase"/>
    <property type="match status" value="1"/>
</dbReference>
<evidence type="ECO:0000256" key="8">
    <source>
        <dbReference type="ARBA" id="ARBA00022603"/>
    </source>
</evidence>
<evidence type="ECO:0000256" key="10">
    <source>
        <dbReference type="ARBA" id="ARBA00022691"/>
    </source>
</evidence>
<dbReference type="GO" id="GO:0005829">
    <property type="term" value="C:cytosol"/>
    <property type="evidence" value="ECO:0007669"/>
    <property type="project" value="TreeGrafter"/>
</dbReference>
<feature type="domain" description="tRNA methyltransferase TRMD/TRM10-type" evidence="18">
    <location>
        <begin position="1"/>
        <end position="226"/>
    </location>
</feature>
<evidence type="ECO:0000256" key="16">
    <source>
        <dbReference type="PIRSR" id="PIRSR000386-1"/>
    </source>
</evidence>
<evidence type="ECO:0000256" key="15">
    <source>
        <dbReference type="HAMAP-Rule" id="MF_00605"/>
    </source>
</evidence>
<comment type="similarity">
    <text evidence="3 15 17">Belongs to the RNA methyltransferase TrmD family.</text>
</comment>
<evidence type="ECO:0000256" key="5">
    <source>
        <dbReference type="ARBA" id="ARBA00012807"/>
    </source>
</evidence>
<evidence type="ECO:0000256" key="4">
    <source>
        <dbReference type="ARBA" id="ARBA00011738"/>
    </source>
</evidence>
<dbReference type="HAMAP" id="MF_00605">
    <property type="entry name" value="TrmD"/>
    <property type="match status" value="1"/>
</dbReference>
<dbReference type="InterPro" id="IPR002649">
    <property type="entry name" value="tRNA_m1G_MeTrfase_TrmD"/>
</dbReference>
<dbReference type="InterPro" id="IPR023148">
    <property type="entry name" value="tRNA_m1G_MeTrfase_C_sf"/>
</dbReference>
<evidence type="ECO:0000256" key="7">
    <source>
        <dbReference type="ARBA" id="ARBA00022490"/>
    </source>
</evidence>
<evidence type="ECO:0000256" key="14">
    <source>
        <dbReference type="ARBA" id="ARBA00047783"/>
    </source>
</evidence>
<feature type="binding site" evidence="15 16">
    <location>
        <position position="114"/>
    </location>
    <ligand>
        <name>S-adenosyl-L-methionine</name>
        <dbReference type="ChEBI" id="CHEBI:59789"/>
    </ligand>
</feature>
<dbReference type="GO" id="GO:0002939">
    <property type="term" value="P:tRNA N1-guanine methylation"/>
    <property type="evidence" value="ECO:0007669"/>
    <property type="project" value="TreeGrafter"/>
</dbReference>
<evidence type="ECO:0000256" key="6">
    <source>
        <dbReference type="ARBA" id="ARBA00014679"/>
    </source>
</evidence>
<dbReference type="AlphaFoldDB" id="F7NFP4"/>
<dbReference type="Gene3D" id="1.10.1270.20">
    <property type="entry name" value="tRNA(m1g37)methyltransferase, domain 2"/>
    <property type="match status" value="1"/>
</dbReference>
<sequence>MQIDIISLFPEMFAGPLGHSIIKRARETGLLVVNVTNPRDFTVDKHHIVDDYPFGGGSGMVMKPEPVFAAVESLLTGEEAIKRKIILMCPGGQTFTQDKAKELAGFQHLVLICGHYEGVDERIRAFLADESLSIGDYVLTGGELPAMVVTDAVARMLPGVLGASDGAQQDSFYNGLLEYPQYTRPRDFRGWQAPEVLLSGDHAKIERWRRKQSLRITQKKRPELLQAADLSPYDLKLLAEIADEEDND</sequence>
<dbReference type="Gene3D" id="3.40.1280.10">
    <property type="match status" value="1"/>
</dbReference>
<dbReference type="PIRSF" id="PIRSF000386">
    <property type="entry name" value="tRNA_mtase"/>
    <property type="match status" value="1"/>
</dbReference>
<dbReference type="NCBIfam" id="TIGR00088">
    <property type="entry name" value="trmD"/>
    <property type="match status" value="1"/>
</dbReference>
<evidence type="ECO:0000256" key="9">
    <source>
        <dbReference type="ARBA" id="ARBA00022679"/>
    </source>
</evidence>
<comment type="function">
    <text evidence="1 15 17">Specifically methylates guanosine-37 in various tRNAs.</text>
</comment>
<evidence type="ECO:0000256" key="3">
    <source>
        <dbReference type="ARBA" id="ARBA00007630"/>
    </source>
</evidence>
<dbReference type="EC" id="2.1.1.228" evidence="5 15"/>